<proteinExistence type="predicted"/>
<reference evidence="2 3" key="1">
    <citation type="journal article" date="2023" name="Genes (Basel)">
        <title>Chromosome-Level Genome Assembly and Circadian Gene Repertoire of the Patagonia Blennie Eleginops maclovinus-The Closest Ancestral Proxy of Antarctic Cryonotothenioids.</title>
        <authorList>
            <person name="Cheng C.C."/>
            <person name="Rivera-Colon A.G."/>
            <person name="Minhas B.F."/>
            <person name="Wilson L."/>
            <person name="Rayamajhi N."/>
            <person name="Vargas-Chacoff L."/>
            <person name="Catchen J.M."/>
        </authorList>
    </citation>
    <scope>NUCLEOTIDE SEQUENCE [LARGE SCALE GENOMIC DNA]</scope>
    <source>
        <strain evidence="2">JMC-PN-2008</strain>
    </source>
</reference>
<organism evidence="2 3">
    <name type="scientific">Eleginops maclovinus</name>
    <name type="common">Patagonian blennie</name>
    <name type="synonym">Eleginus maclovinus</name>
    <dbReference type="NCBI Taxonomy" id="56733"/>
    <lineage>
        <taxon>Eukaryota</taxon>
        <taxon>Metazoa</taxon>
        <taxon>Chordata</taxon>
        <taxon>Craniata</taxon>
        <taxon>Vertebrata</taxon>
        <taxon>Euteleostomi</taxon>
        <taxon>Actinopterygii</taxon>
        <taxon>Neopterygii</taxon>
        <taxon>Teleostei</taxon>
        <taxon>Neoteleostei</taxon>
        <taxon>Acanthomorphata</taxon>
        <taxon>Eupercaria</taxon>
        <taxon>Perciformes</taxon>
        <taxon>Notothenioidei</taxon>
        <taxon>Eleginopidae</taxon>
        <taxon>Eleginops</taxon>
    </lineage>
</organism>
<feature type="compositionally biased region" description="Low complexity" evidence="1">
    <location>
        <begin position="102"/>
        <end position="145"/>
    </location>
</feature>
<evidence type="ECO:0000313" key="3">
    <source>
        <dbReference type="Proteomes" id="UP001346869"/>
    </source>
</evidence>
<feature type="region of interest" description="Disordered" evidence="1">
    <location>
        <begin position="39"/>
        <end position="60"/>
    </location>
</feature>
<keyword evidence="3" id="KW-1185">Reference proteome</keyword>
<reference evidence="2 3" key="2">
    <citation type="journal article" date="2023" name="Mol. Biol. Evol.">
        <title>Genomics of Secondarily Temperate Adaptation in the Only Non-Antarctic Icefish.</title>
        <authorList>
            <person name="Rivera-Colon A.G."/>
            <person name="Rayamajhi N."/>
            <person name="Minhas B.F."/>
            <person name="Madrigal G."/>
            <person name="Bilyk K.T."/>
            <person name="Yoon V."/>
            <person name="Hune M."/>
            <person name="Gregory S."/>
            <person name="Cheng C.H.C."/>
            <person name="Catchen J.M."/>
        </authorList>
    </citation>
    <scope>NUCLEOTIDE SEQUENCE [LARGE SCALE GENOMIC DNA]</scope>
    <source>
        <strain evidence="2">JMC-PN-2008</strain>
    </source>
</reference>
<comment type="caution">
    <text evidence="2">The sequence shown here is derived from an EMBL/GenBank/DDBJ whole genome shotgun (WGS) entry which is preliminary data.</text>
</comment>
<name>A0AAN8AH78_ELEMC</name>
<evidence type="ECO:0000256" key="1">
    <source>
        <dbReference type="SAM" id="MobiDB-lite"/>
    </source>
</evidence>
<sequence length="177" mass="17892">MHARACLTVMALQTNSTSGSIEPYLSGIKTGVFPGRAPSPGAVFPPGLRKHPHEGPLPSLKASTSQAKALLASLSASGLSAEALLLSSTLRHRRLLREQRASSLPLPSSKSSPSTPIATSPSSSASPTTPTPSLSPSSPKPSLTLCSAVPEPSGCSSSVNSCKEGGSGQVKQDLTPG</sequence>
<dbReference type="EMBL" id="JAUZQC010000017">
    <property type="protein sequence ID" value="KAK5855914.1"/>
    <property type="molecule type" value="Genomic_DNA"/>
</dbReference>
<accession>A0AAN8AH78</accession>
<gene>
    <name evidence="2" type="ORF">PBY51_007547</name>
</gene>
<dbReference type="AlphaFoldDB" id="A0AAN8AH78"/>
<dbReference type="Proteomes" id="UP001346869">
    <property type="component" value="Unassembled WGS sequence"/>
</dbReference>
<protein>
    <submittedName>
        <fullName evidence="2">Uncharacterized protein</fullName>
    </submittedName>
</protein>
<evidence type="ECO:0000313" key="2">
    <source>
        <dbReference type="EMBL" id="KAK5855914.1"/>
    </source>
</evidence>
<feature type="region of interest" description="Disordered" evidence="1">
    <location>
        <begin position="98"/>
        <end position="177"/>
    </location>
</feature>